<feature type="region of interest" description="Disordered" evidence="1">
    <location>
        <begin position="101"/>
        <end position="133"/>
    </location>
</feature>
<proteinExistence type="predicted"/>
<dbReference type="Proteomes" id="UP000476064">
    <property type="component" value="Chromosome"/>
</dbReference>
<gene>
    <name evidence="3" type="ORF">GXP70_12705</name>
</gene>
<protein>
    <submittedName>
        <fullName evidence="3">Uncharacterized protein</fullName>
    </submittedName>
</protein>
<evidence type="ECO:0000256" key="1">
    <source>
        <dbReference type="SAM" id="MobiDB-lite"/>
    </source>
</evidence>
<keyword evidence="2" id="KW-0812">Transmembrane</keyword>
<organism evidence="3 4">
    <name type="scientific">Paenibacillus lycopersici</name>
    <dbReference type="NCBI Taxonomy" id="2704462"/>
    <lineage>
        <taxon>Bacteria</taxon>
        <taxon>Bacillati</taxon>
        <taxon>Bacillota</taxon>
        <taxon>Bacilli</taxon>
        <taxon>Bacillales</taxon>
        <taxon>Paenibacillaceae</taxon>
        <taxon>Paenibacillus</taxon>
    </lineage>
</organism>
<evidence type="ECO:0000256" key="2">
    <source>
        <dbReference type="SAM" id="Phobius"/>
    </source>
</evidence>
<reference evidence="3 4" key="1">
    <citation type="submission" date="2020-01" db="EMBL/GenBank/DDBJ databases">
        <title>Paenibacillus sp. nov., isolated from tomato rhizosphere.</title>
        <authorList>
            <person name="Weon H.-Y."/>
            <person name="Lee S.A."/>
        </authorList>
    </citation>
    <scope>NUCLEOTIDE SEQUENCE [LARGE SCALE GENOMIC DNA]</scope>
    <source>
        <strain evidence="3 4">12200R-189</strain>
    </source>
</reference>
<dbReference type="KEGG" id="plyc:GXP70_12705"/>
<evidence type="ECO:0000313" key="3">
    <source>
        <dbReference type="EMBL" id="QHT60720.1"/>
    </source>
</evidence>
<dbReference type="EMBL" id="CP048209">
    <property type="protein sequence ID" value="QHT60720.1"/>
    <property type="molecule type" value="Genomic_DNA"/>
</dbReference>
<dbReference type="AlphaFoldDB" id="A0A6C0G2E4"/>
<feature type="transmembrane region" description="Helical" evidence="2">
    <location>
        <begin position="40"/>
        <end position="58"/>
    </location>
</feature>
<name>A0A6C0G2E4_9BACL</name>
<keyword evidence="4" id="KW-1185">Reference proteome</keyword>
<accession>A0A6C0G2E4</accession>
<keyword evidence="2" id="KW-0472">Membrane</keyword>
<sequence>MIGSWRWNVMLGIVGSLLTLLFSLSSNGLAITGLRCLYAFLAFFAVAYPFRALIAFILRPSPVSAFRMGSDADAAIEDKGQTIDYATPDQGDELNELLKHQMDGSALPETGQPPDFKPLSPPKLVSTQNKEPEELAKAIRHLTGG</sequence>
<evidence type="ECO:0000313" key="4">
    <source>
        <dbReference type="Proteomes" id="UP000476064"/>
    </source>
</evidence>
<dbReference type="RefSeq" id="WP_162357156.1">
    <property type="nucleotide sequence ID" value="NZ_CP048209.1"/>
</dbReference>
<keyword evidence="2" id="KW-1133">Transmembrane helix</keyword>